<dbReference type="PROSITE" id="PS50850">
    <property type="entry name" value="MFS"/>
    <property type="match status" value="1"/>
</dbReference>
<gene>
    <name evidence="8" type="ORF">BP5553_05594</name>
</gene>
<feature type="transmembrane region" description="Helical" evidence="6">
    <location>
        <begin position="443"/>
        <end position="461"/>
    </location>
</feature>
<dbReference type="InterPro" id="IPR005828">
    <property type="entry name" value="MFS_sugar_transport-like"/>
</dbReference>
<keyword evidence="5 6" id="KW-0472">Membrane</keyword>
<evidence type="ECO:0000256" key="3">
    <source>
        <dbReference type="ARBA" id="ARBA00022692"/>
    </source>
</evidence>
<feature type="transmembrane region" description="Helical" evidence="6">
    <location>
        <begin position="97"/>
        <end position="115"/>
    </location>
</feature>
<proteinExistence type="inferred from homology"/>
<dbReference type="InterPro" id="IPR036259">
    <property type="entry name" value="MFS_trans_sf"/>
</dbReference>
<evidence type="ECO:0000256" key="6">
    <source>
        <dbReference type="SAM" id="Phobius"/>
    </source>
</evidence>
<evidence type="ECO:0000313" key="8">
    <source>
        <dbReference type="EMBL" id="RDL38161.1"/>
    </source>
</evidence>
<feature type="transmembrane region" description="Helical" evidence="6">
    <location>
        <begin position="187"/>
        <end position="208"/>
    </location>
</feature>
<evidence type="ECO:0000256" key="1">
    <source>
        <dbReference type="ARBA" id="ARBA00004141"/>
    </source>
</evidence>
<evidence type="ECO:0000259" key="7">
    <source>
        <dbReference type="PROSITE" id="PS50850"/>
    </source>
</evidence>
<sequence length="524" mass="57894">MAIAIKESSLWANRKCLLICCAVGMANMQYGFDSAAIGALQAMPGFLKVFGYADPKLPSGYGIDKTVQQLIASLLTLGSFATSLIAGFFGSYFGRKPALWAACLLNAIACAIQISTTNKPALYVGRLILGFANGFFVTFSNVYTAEASPAHLRGVMVAMFAYWVNVGSILGSIVVNYTKRSMTKSSYQIPIGCLYIVPTILCIALFFVPESPRWLLYRGRDAEARRSLEILRGGIDQTDIDLEWAEMLRGVEEEKKALTTAHFWDMFKGVNLRRTLLCYGMIACQTASGIWFLIGYQTYFLTISGVGRAFEFSIVSTCLGFLGVNCGMYAMRHWVGRRWILIIGAVTCGLSHLSSAIAATVRSPTDPVTGKVLVAFTCLIKFFYNGCVGGASYPVATEVVNSQLRTWTVGTATSIGYLLAWLTSFCSPYFINPSELNWGAKYGYIWAGSNFLCIIFFFFFIPEMKGRTLEELDEIFAAKVSARKFSAYECRIKYEAERDVKGKVEDVDAVSVHVDDEKREEKTV</sequence>
<dbReference type="GeneID" id="43598443"/>
<feature type="transmembrane region" description="Helical" evidence="6">
    <location>
        <begin position="373"/>
        <end position="395"/>
    </location>
</feature>
<accession>A0A370TRL1</accession>
<feature type="transmembrane region" description="Helical" evidence="6">
    <location>
        <begin position="66"/>
        <end position="90"/>
    </location>
</feature>
<dbReference type="FunFam" id="1.20.1250.20:FF:000078">
    <property type="entry name" value="MFS maltose transporter, putative"/>
    <property type="match status" value="1"/>
</dbReference>
<dbReference type="EMBL" id="NPIC01000003">
    <property type="protein sequence ID" value="RDL38161.1"/>
    <property type="molecule type" value="Genomic_DNA"/>
</dbReference>
<dbReference type="SUPFAM" id="SSF103473">
    <property type="entry name" value="MFS general substrate transporter"/>
    <property type="match status" value="1"/>
</dbReference>
<dbReference type="AlphaFoldDB" id="A0A370TRL1"/>
<evidence type="ECO:0000313" key="9">
    <source>
        <dbReference type="Proteomes" id="UP000254866"/>
    </source>
</evidence>
<reference evidence="8 9" key="1">
    <citation type="journal article" date="2018" name="IMA Fungus">
        <title>IMA Genome-F 9: Draft genome sequence of Annulohypoxylon stygium, Aspergillus mulundensis, Berkeleyomyces basicola (syn. Thielaviopsis basicola), Ceratocystis smalleyi, two Cercospora beticola strains, Coleophoma cylindrospora, Fusarium fracticaudum, Phialophora cf. hyalina, and Morchella septimelata.</title>
        <authorList>
            <person name="Wingfield B.D."/>
            <person name="Bills G.F."/>
            <person name="Dong Y."/>
            <person name="Huang W."/>
            <person name="Nel W.J."/>
            <person name="Swalarsk-Parry B.S."/>
            <person name="Vaghefi N."/>
            <person name="Wilken P.M."/>
            <person name="An Z."/>
            <person name="de Beer Z.W."/>
            <person name="De Vos L."/>
            <person name="Chen L."/>
            <person name="Duong T.A."/>
            <person name="Gao Y."/>
            <person name="Hammerbacher A."/>
            <person name="Kikkert J.R."/>
            <person name="Li Y."/>
            <person name="Li H."/>
            <person name="Li K."/>
            <person name="Li Q."/>
            <person name="Liu X."/>
            <person name="Ma X."/>
            <person name="Naidoo K."/>
            <person name="Pethybridge S.J."/>
            <person name="Sun J."/>
            <person name="Steenkamp E.T."/>
            <person name="van der Nest M.A."/>
            <person name="van Wyk S."/>
            <person name="Wingfield M.J."/>
            <person name="Xiong C."/>
            <person name="Yue Q."/>
            <person name="Zhang X."/>
        </authorList>
    </citation>
    <scope>NUCLEOTIDE SEQUENCE [LARGE SCALE GENOMIC DNA]</scope>
    <source>
        <strain evidence="8 9">BP 5553</strain>
    </source>
</reference>
<dbReference type="Pfam" id="PF00083">
    <property type="entry name" value="Sugar_tr"/>
    <property type="match status" value="1"/>
</dbReference>
<comment type="subcellular location">
    <subcellularLocation>
        <location evidence="1">Membrane</location>
        <topology evidence="1">Multi-pass membrane protein</topology>
    </subcellularLocation>
</comment>
<name>A0A370TRL1_9HELO</name>
<feature type="transmembrane region" description="Helical" evidence="6">
    <location>
        <begin position="339"/>
        <end position="361"/>
    </location>
</feature>
<evidence type="ECO:0000256" key="2">
    <source>
        <dbReference type="ARBA" id="ARBA00010992"/>
    </source>
</evidence>
<evidence type="ECO:0000256" key="5">
    <source>
        <dbReference type="ARBA" id="ARBA00023136"/>
    </source>
</evidence>
<evidence type="ECO:0000256" key="4">
    <source>
        <dbReference type="ARBA" id="ARBA00022989"/>
    </source>
</evidence>
<dbReference type="InterPro" id="IPR005829">
    <property type="entry name" value="Sugar_transporter_CS"/>
</dbReference>
<organism evidence="8 9">
    <name type="scientific">Venustampulla echinocandica</name>
    <dbReference type="NCBI Taxonomy" id="2656787"/>
    <lineage>
        <taxon>Eukaryota</taxon>
        <taxon>Fungi</taxon>
        <taxon>Dikarya</taxon>
        <taxon>Ascomycota</taxon>
        <taxon>Pezizomycotina</taxon>
        <taxon>Leotiomycetes</taxon>
        <taxon>Helotiales</taxon>
        <taxon>Pleuroascaceae</taxon>
        <taxon>Venustampulla</taxon>
    </lineage>
</organism>
<keyword evidence="9" id="KW-1185">Reference proteome</keyword>
<dbReference type="InterPro" id="IPR050360">
    <property type="entry name" value="MFS_Sugar_Transporters"/>
</dbReference>
<dbReference type="InterPro" id="IPR020846">
    <property type="entry name" value="MFS_dom"/>
</dbReference>
<keyword evidence="3 6" id="KW-0812">Transmembrane</keyword>
<dbReference type="RefSeq" id="XP_031870817.1">
    <property type="nucleotide sequence ID" value="XM_032014217.1"/>
</dbReference>
<comment type="similarity">
    <text evidence="2">Belongs to the major facilitator superfamily. Sugar transporter (TC 2.A.1.1) family.</text>
</comment>
<dbReference type="PANTHER" id="PTHR48022:SF10">
    <property type="entry name" value="MAJOR FACILITATOR SUPERFAMILY (MFS) PROFILE DOMAIN-CONTAINING PROTEIN"/>
    <property type="match status" value="1"/>
</dbReference>
<feature type="domain" description="Major facilitator superfamily (MFS) profile" evidence="7">
    <location>
        <begin position="19"/>
        <end position="465"/>
    </location>
</feature>
<dbReference type="OrthoDB" id="6612291at2759"/>
<protein>
    <recommendedName>
        <fullName evidence="7">Major facilitator superfamily (MFS) profile domain-containing protein</fullName>
    </recommendedName>
</protein>
<dbReference type="Proteomes" id="UP000254866">
    <property type="component" value="Unassembled WGS sequence"/>
</dbReference>
<dbReference type="GO" id="GO:0016020">
    <property type="term" value="C:membrane"/>
    <property type="evidence" value="ECO:0007669"/>
    <property type="project" value="UniProtKB-SubCell"/>
</dbReference>
<feature type="transmembrane region" description="Helical" evidence="6">
    <location>
        <begin position="276"/>
        <end position="294"/>
    </location>
</feature>
<comment type="caution">
    <text evidence="8">The sequence shown here is derived from an EMBL/GenBank/DDBJ whole genome shotgun (WGS) entry which is preliminary data.</text>
</comment>
<dbReference type="PANTHER" id="PTHR48022">
    <property type="entry name" value="PLASTIDIC GLUCOSE TRANSPORTER 4"/>
    <property type="match status" value="1"/>
</dbReference>
<keyword evidence="4 6" id="KW-1133">Transmembrane helix</keyword>
<dbReference type="Gene3D" id="1.20.1250.20">
    <property type="entry name" value="MFS general substrate transporter like domains"/>
    <property type="match status" value="1"/>
</dbReference>
<dbReference type="PROSITE" id="PS00217">
    <property type="entry name" value="SUGAR_TRANSPORT_2"/>
    <property type="match status" value="1"/>
</dbReference>
<feature type="transmembrane region" description="Helical" evidence="6">
    <location>
        <begin position="121"/>
        <end position="143"/>
    </location>
</feature>
<dbReference type="GO" id="GO:0005351">
    <property type="term" value="F:carbohydrate:proton symporter activity"/>
    <property type="evidence" value="ECO:0007669"/>
    <property type="project" value="TreeGrafter"/>
</dbReference>
<feature type="transmembrane region" description="Helical" evidence="6">
    <location>
        <begin position="306"/>
        <end position="327"/>
    </location>
</feature>
<feature type="transmembrane region" description="Helical" evidence="6">
    <location>
        <begin position="155"/>
        <end position="175"/>
    </location>
</feature>
<feature type="transmembrane region" description="Helical" evidence="6">
    <location>
        <begin position="407"/>
        <end position="431"/>
    </location>
</feature>